<evidence type="ECO:0000313" key="2">
    <source>
        <dbReference type="EMBL" id="MBA4612564.1"/>
    </source>
</evidence>
<protein>
    <submittedName>
        <fullName evidence="2">Hemin uptake protein HemP</fullName>
    </submittedName>
</protein>
<dbReference type="AlphaFoldDB" id="A0A838XZY1"/>
<dbReference type="InterPro" id="IPR019600">
    <property type="entry name" value="Hemin_uptake_protein_HemP"/>
</dbReference>
<evidence type="ECO:0000313" key="3">
    <source>
        <dbReference type="Proteomes" id="UP000559404"/>
    </source>
</evidence>
<dbReference type="Proteomes" id="UP000559404">
    <property type="component" value="Unassembled WGS sequence"/>
</dbReference>
<dbReference type="Pfam" id="PF10636">
    <property type="entry name" value="hemP"/>
    <property type="match status" value="1"/>
</dbReference>
<reference evidence="2 3" key="1">
    <citation type="submission" date="2020-07" db="EMBL/GenBank/DDBJ databases">
        <authorList>
            <person name="Li M."/>
        </authorList>
    </citation>
    <scope>NUCLEOTIDE SEQUENCE [LARGE SCALE GENOMIC DNA]</scope>
    <source>
        <strain evidence="2 3">DSM 23284</strain>
    </source>
</reference>
<accession>A0A838XZY1</accession>
<comment type="caution">
    <text evidence="2">The sequence shown here is derived from an EMBL/GenBank/DDBJ whole genome shotgun (WGS) entry which is preliminary data.</text>
</comment>
<proteinExistence type="predicted"/>
<evidence type="ECO:0000256" key="1">
    <source>
        <dbReference type="SAM" id="MobiDB-lite"/>
    </source>
</evidence>
<feature type="region of interest" description="Disordered" evidence="1">
    <location>
        <begin position="1"/>
        <end position="28"/>
    </location>
</feature>
<dbReference type="EMBL" id="JACEON010000012">
    <property type="protein sequence ID" value="MBA4612564.1"/>
    <property type="molecule type" value="Genomic_DNA"/>
</dbReference>
<sequence>MPETPHARRETLTAPHGSGAGKDQPAPAVLDSETLFKGARELHIRHKDMIYRLSITRFEKLLLTK</sequence>
<keyword evidence="3" id="KW-1185">Reference proteome</keyword>
<reference evidence="2 3" key="2">
    <citation type="submission" date="2020-08" db="EMBL/GenBank/DDBJ databases">
        <title>Stappia taiwanensis sp. nov., isolated from a coastal thermal spring.</title>
        <authorList>
            <person name="Kampfer P."/>
        </authorList>
    </citation>
    <scope>NUCLEOTIDE SEQUENCE [LARGE SCALE GENOMIC DNA]</scope>
    <source>
        <strain evidence="2 3">DSM 23284</strain>
    </source>
</reference>
<gene>
    <name evidence="2" type="ORF">H1W37_12935</name>
</gene>
<feature type="compositionally biased region" description="Basic and acidic residues" evidence="1">
    <location>
        <begin position="1"/>
        <end position="11"/>
    </location>
</feature>
<organism evidence="2 3">
    <name type="scientific">Stappia taiwanensis</name>
    <dbReference type="NCBI Taxonomy" id="992267"/>
    <lineage>
        <taxon>Bacteria</taxon>
        <taxon>Pseudomonadati</taxon>
        <taxon>Pseudomonadota</taxon>
        <taxon>Alphaproteobacteria</taxon>
        <taxon>Hyphomicrobiales</taxon>
        <taxon>Stappiaceae</taxon>
        <taxon>Stappia</taxon>
    </lineage>
</organism>
<dbReference type="RefSeq" id="WP_181760766.1">
    <property type="nucleotide sequence ID" value="NZ_BMCR01000003.1"/>
</dbReference>
<name>A0A838XZY1_9HYPH</name>
<dbReference type="Gene3D" id="2.10.70.10">
    <property type="entry name" value="Complement Module, domain 1"/>
    <property type="match status" value="1"/>
</dbReference>